<proteinExistence type="predicted"/>
<dbReference type="EMBL" id="BSXS01004463">
    <property type="protein sequence ID" value="GME83030.1"/>
    <property type="molecule type" value="Genomic_DNA"/>
</dbReference>
<gene>
    <name evidence="1" type="ORF">Amon02_000590500</name>
</gene>
<evidence type="ECO:0000313" key="2">
    <source>
        <dbReference type="Proteomes" id="UP001165064"/>
    </source>
</evidence>
<organism evidence="1 2">
    <name type="scientific">Ambrosiozyma monospora</name>
    <name type="common">Yeast</name>
    <name type="synonym">Endomycopsis monosporus</name>
    <dbReference type="NCBI Taxonomy" id="43982"/>
    <lineage>
        <taxon>Eukaryota</taxon>
        <taxon>Fungi</taxon>
        <taxon>Dikarya</taxon>
        <taxon>Ascomycota</taxon>
        <taxon>Saccharomycotina</taxon>
        <taxon>Pichiomycetes</taxon>
        <taxon>Pichiales</taxon>
        <taxon>Pichiaceae</taxon>
        <taxon>Ambrosiozyma</taxon>
    </lineage>
</organism>
<evidence type="ECO:0000313" key="1">
    <source>
        <dbReference type="EMBL" id="GME83030.1"/>
    </source>
</evidence>
<name>A0ACB5T820_AMBMO</name>
<dbReference type="Proteomes" id="UP001165064">
    <property type="component" value="Unassembled WGS sequence"/>
</dbReference>
<reference evidence="1" key="1">
    <citation type="submission" date="2023-04" db="EMBL/GenBank/DDBJ databases">
        <title>Ambrosiozyma monospora NBRC 10751.</title>
        <authorList>
            <person name="Ichikawa N."/>
            <person name="Sato H."/>
            <person name="Tonouchi N."/>
        </authorList>
    </citation>
    <scope>NUCLEOTIDE SEQUENCE</scope>
    <source>
        <strain evidence="1">NBRC 10751</strain>
    </source>
</reference>
<accession>A0ACB5T820</accession>
<protein>
    <submittedName>
        <fullName evidence="1">Unnamed protein product</fullName>
    </submittedName>
</protein>
<keyword evidence="2" id="KW-1185">Reference proteome</keyword>
<comment type="caution">
    <text evidence="1">The sequence shown here is derived from an EMBL/GenBank/DDBJ whole genome shotgun (WGS) entry which is preliminary data.</text>
</comment>
<sequence>MKSIKCVVVGDGAVGKTSLLISYTTNQFPEDYVPTVFDNYSATVMVDNEKVTINLWDTAGQEEYDRLRPLSYTQTDIFLICFSVAEPTSFQNVKNKWIPEIRHHTPKDTLVLLVGTKADLRDDPHILDQLEENGLQPVTLSEGNKMAKELGCVGYLECSAASQAGVREVFECAIKTVLTPPQVEQAPAPKTNTIPQVNKQAINNASAIDQQQPTKTSTIKQTSTVHSRPIRKSKKCVIL</sequence>